<gene>
    <name evidence="2" type="ORF">FSB_LOCUS59915</name>
</gene>
<dbReference type="GO" id="GO:0003676">
    <property type="term" value="F:nucleic acid binding"/>
    <property type="evidence" value="ECO:0007669"/>
    <property type="project" value="InterPro"/>
</dbReference>
<dbReference type="InterPro" id="IPR036397">
    <property type="entry name" value="RNaseH_sf"/>
</dbReference>
<dbReference type="PANTHER" id="PTHR47723:SF19">
    <property type="entry name" value="POLYNUCLEOTIDYL TRANSFERASE, RIBONUCLEASE H-LIKE SUPERFAMILY PROTEIN"/>
    <property type="match status" value="1"/>
</dbReference>
<dbReference type="Gene3D" id="3.30.420.10">
    <property type="entry name" value="Ribonuclease H-like superfamily/Ribonuclease H"/>
    <property type="match status" value="1"/>
</dbReference>
<dbReference type="PANTHER" id="PTHR47723">
    <property type="entry name" value="OS05G0353850 PROTEIN"/>
    <property type="match status" value="1"/>
</dbReference>
<dbReference type="EMBL" id="OIVN01006385">
    <property type="protein sequence ID" value="SPD32033.1"/>
    <property type="molecule type" value="Genomic_DNA"/>
</dbReference>
<dbReference type="CDD" id="cd06222">
    <property type="entry name" value="RNase_H_like"/>
    <property type="match status" value="1"/>
</dbReference>
<dbReference type="InterPro" id="IPR012337">
    <property type="entry name" value="RNaseH-like_sf"/>
</dbReference>
<dbReference type="SUPFAM" id="SSF53098">
    <property type="entry name" value="Ribonuclease H-like"/>
    <property type="match status" value="1"/>
</dbReference>
<proteinExistence type="predicted"/>
<dbReference type="AlphaFoldDB" id="A0A2N9J691"/>
<dbReference type="InterPro" id="IPR002156">
    <property type="entry name" value="RNaseH_domain"/>
</dbReference>
<evidence type="ECO:0000259" key="1">
    <source>
        <dbReference type="Pfam" id="PF13456"/>
    </source>
</evidence>
<feature type="domain" description="RNase H type-1" evidence="1">
    <location>
        <begin position="82"/>
        <end position="168"/>
    </location>
</feature>
<dbReference type="InterPro" id="IPR053151">
    <property type="entry name" value="RNase_H-like"/>
</dbReference>
<dbReference type="Pfam" id="PF13456">
    <property type="entry name" value="RVT_3"/>
    <property type="match status" value="1"/>
</dbReference>
<dbReference type="GO" id="GO:0004523">
    <property type="term" value="F:RNA-DNA hybrid ribonuclease activity"/>
    <property type="evidence" value="ECO:0007669"/>
    <property type="project" value="InterPro"/>
</dbReference>
<sequence length="200" mass="22474">MFKKCSGNSSSFSNARLHKWNIFRPTFKDETLGISSHNCNRGRGTINSCIHIELDRKGEWGFHKYPFMDHLIAKVPKDKLMNLDSLVAEASAILWAMELATVEGFGKVTIESDAKVCIDELSSSEASSNWKISALIGQSLALVSRFSFCDFQWVRRDANQAALALAKVAFSLRLPFYCNLDNLPPSLKEAWLRDLFFASS</sequence>
<organism evidence="2">
    <name type="scientific">Fagus sylvatica</name>
    <name type="common">Beechnut</name>
    <dbReference type="NCBI Taxonomy" id="28930"/>
    <lineage>
        <taxon>Eukaryota</taxon>
        <taxon>Viridiplantae</taxon>
        <taxon>Streptophyta</taxon>
        <taxon>Embryophyta</taxon>
        <taxon>Tracheophyta</taxon>
        <taxon>Spermatophyta</taxon>
        <taxon>Magnoliopsida</taxon>
        <taxon>eudicotyledons</taxon>
        <taxon>Gunneridae</taxon>
        <taxon>Pentapetalae</taxon>
        <taxon>rosids</taxon>
        <taxon>fabids</taxon>
        <taxon>Fagales</taxon>
        <taxon>Fagaceae</taxon>
        <taxon>Fagus</taxon>
    </lineage>
</organism>
<evidence type="ECO:0000313" key="2">
    <source>
        <dbReference type="EMBL" id="SPD32033.1"/>
    </source>
</evidence>
<name>A0A2N9J691_FAGSY</name>
<protein>
    <recommendedName>
        <fullName evidence="1">RNase H type-1 domain-containing protein</fullName>
    </recommendedName>
</protein>
<accession>A0A2N9J691</accession>
<reference evidence="2" key="1">
    <citation type="submission" date="2018-02" db="EMBL/GenBank/DDBJ databases">
        <authorList>
            <person name="Cohen D.B."/>
            <person name="Kent A.D."/>
        </authorList>
    </citation>
    <scope>NUCLEOTIDE SEQUENCE</scope>
</reference>
<dbReference type="InterPro" id="IPR044730">
    <property type="entry name" value="RNase_H-like_dom_plant"/>
</dbReference>